<reference evidence="3 4" key="1">
    <citation type="journal article" date="2019" name="Int. J. Syst. Evol. Microbiol.">
        <title>The Global Catalogue of Microorganisms (GCM) 10K type strain sequencing project: providing services to taxonomists for standard genome sequencing and annotation.</title>
        <authorList>
            <consortium name="The Broad Institute Genomics Platform"/>
            <consortium name="The Broad Institute Genome Sequencing Center for Infectious Disease"/>
            <person name="Wu L."/>
            <person name="Ma J."/>
        </authorList>
    </citation>
    <scope>NUCLEOTIDE SEQUENCE [LARGE SCALE GENOMIC DNA]</scope>
    <source>
        <strain evidence="3 4">JCM 3146</strain>
    </source>
</reference>
<proteinExistence type="predicted"/>
<dbReference type="CDD" id="cd12108">
    <property type="entry name" value="Hr-like"/>
    <property type="match status" value="1"/>
</dbReference>
<evidence type="ECO:0000259" key="2">
    <source>
        <dbReference type="Pfam" id="PF01814"/>
    </source>
</evidence>
<feature type="domain" description="Hemerythrin-like" evidence="2">
    <location>
        <begin position="10"/>
        <end position="128"/>
    </location>
</feature>
<feature type="region of interest" description="Disordered" evidence="1">
    <location>
        <begin position="171"/>
        <end position="194"/>
    </location>
</feature>
<dbReference type="PANTHER" id="PTHR35585:SF1">
    <property type="entry name" value="HHE DOMAIN PROTEIN (AFU_ORTHOLOGUE AFUA_4G00730)"/>
    <property type="match status" value="1"/>
</dbReference>
<accession>A0ABN0XQG5</accession>
<sequence length="194" mass="21273">MPSDRGSRDVIDVLTGDHRRVKEMFVRVIALPRGDRRRRYVVASVITELMRHAAAEEQYLYPAVRAHIPDGDRLAAEKIADHALTRQTINELDGLDPSDARFDEVFRRLIGTTQEHLADEETNLFPRLAGACDTDTLHELGTKVERAKRATPVWPAAAPADVPSLDGWCGPGLVDHTGPGLDGRPGTGSGPLAR</sequence>
<gene>
    <name evidence="3" type="ORF">GCM10010151_69720</name>
</gene>
<organism evidence="3 4">
    <name type="scientific">Actinoallomurus spadix</name>
    <dbReference type="NCBI Taxonomy" id="79912"/>
    <lineage>
        <taxon>Bacteria</taxon>
        <taxon>Bacillati</taxon>
        <taxon>Actinomycetota</taxon>
        <taxon>Actinomycetes</taxon>
        <taxon>Streptosporangiales</taxon>
        <taxon>Thermomonosporaceae</taxon>
        <taxon>Actinoallomurus</taxon>
    </lineage>
</organism>
<dbReference type="PANTHER" id="PTHR35585">
    <property type="entry name" value="HHE DOMAIN PROTEIN (AFU_ORTHOLOGUE AFUA_4G00730)"/>
    <property type="match status" value="1"/>
</dbReference>
<feature type="compositionally biased region" description="Gly residues" evidence="1">
    <location>
        <begin position="180"/>
        <end position="194"/>
    </location>
</feature>
<keyword evidence="4" id="KW-1185">Reference proteome</keyword>
<dbReference type="Gene3D" id="1.20.120.520">
    <property type="entry name" value="nmb1532 protein domain like"/>
    <property type="match status" value="1"/>
</dbReference>
<dbReference type="Pfam" id="PF01814">
    <property type="entry name" value="Hemerythrin"/>
    <property type="match status" value="1"/>
</dbReference>
<evidence type="ECO:0000313" key="3">
    <source>
        <dbReference type="EMBL" id="GAA0369866.1"/>
    </source>
</evidence>
<comment type="caution">
    <text evidence="3">The sequence shown here is derived from an EMBL/GenBank/DDBJ whole genome shotgun (WGS) entry which is preliminary data.</text>
</comment>
<evidence type="ECO:0000256" key="1">
    <source>
        <dbReference type="SAM" id="MobiDB-lite"/>
    </source>
</evidence>
<dbReference type="InterPro" id="IPR012312">
    <property type="entry name" value="Hemerythrin-like"/>
</dbReference>
<protein>
    <submittedName>
        <fullName evidence="3">Hemerythrin domain-containing protein</fullName>
    </submittedName>
</protein>
<dbReference type="Proteomes" id="UP001501822">
    <property type="component" value="Unassembled WGS sequence"/>
</dbReference>
<dbReference type="RefSeq" id="WP_252805083.1">
    <property type="nucleotide sequence ID" value="NZ_BAAABM010000069.1"/>
</dbReference>
<dbReference type="EMBL" id="BAAABM010000069">
    <property type="protein sequence ID" value="GAA0369866.1"/>
    <property type="molecule type" value="Genomic_DNA"/>
</dbReference>
<name>A0ABN0XQG5_9ACTN</name>
<evidence type="ECO:0000313" key="4">
    <source>
        <dbReference type="Proteomes" id="UP001501822"/>
    </source>
</evidence>